<feature type="signal peptide" evidence="2">
    <location>
        <begin position="1"/>
        <end position="20"/>
    </location>
</feature>
<dbReference type="STRING" id="356882.A0A423X9D3"/>
<dbReference type="Proteomes" id="UP000283895">
    <property type="component" value="Unassembled WGS sequence"/>
</dbReference>
<keyword evidence="2" id="KW-0732">Signal</keyword>
<keyword evidence="4" id="KW-1185">Reference proteome</keyword>
<feature type="compositionally biased region" description="Low complexity" evidence="1">
    <location>
        <begin position="26"/>
        <end position="67"/>
    </location>
</feature>
<gene>
    <name evidence="3" type="ORF">VMCG_00316</name>
</gene>
<feature type="chain" id="PRO_5019544551" evidence="2">
    <location>
        <begin position="21"/>
        <end position="299"/>
    </location>
</feature>
<comment type="caution">
    <text evidence="3">The sequence shown here is derived from an EMBL/GenBank/DDBJ whole genome shotgun (WGS) entry which is preliminary data.</text>
</comment>
<evidence type="ECO:0000256" key="1">
    <source>
        <dbReference type="SAM" id="MobiDB-lite"/>
    </source>
</evidence>
<accession>A0A423X9D3</accession>
<evidence type="ECO:0000256" key="2">
    <source>
        <dbReference type="SAM" id="SignalP"/>
    </source>
</evidence>
<evidence type="ECO:0000313" key="4">
    <source>
        <dbReference type="Proteomes" id="UP000283895"/>
    </source>
</evidence>
<dbReference type="OrthoDB" id="5587021at2759"/>
<organism evidence="3 4">
    <name type="scientific">Cytospora schulzeri</name>
    <dbReference type="NCBI Taxonomy" id="448051"/>
    <lineage>
        <taxon>Eukaryota</taxon>
        <taxon>Fungi</taxon>
        <taxon>Dikarya</taxon>
        <taxon>Ascomycota</taxon>
        <taxon>Pezizomycotina</taxon>
        <taxon>Sordariomycetes</taxon>
        <taxon>Sordariomycetidae</taxon>
        <taxon>Diaporthales</taxon>
        <taxon>Cytosporaceae</taxon>
        <taxon>Cytospora</taxon>
    </lineage>
</organism>
<evidence type="ECO:0000313" key="3">
    <source>
        <dbReference type="EMBL" id="ROW12562.1"/>
    </source>
</evidence>
<name>A0A423X9D3_9PEZI</name>
<dbReference type="EMBL" id="LKEA01000001">
    <property type="protein sequence ID" value="ROW12562.1"/>
    <property type="molecule type" value="Genomic_DNA"/>
</dbReference>
<feature type="region of interest" description="Disordered" evidence="1">
    <location>
        <begin position="26"/>
        <end position="69"/>
    </location>
</feature>
<reference evidence="3 4" key="1">
    <citation type="submission" date="2015-09" db="EMBL/GenBank/DDBJ databases">
        <title>Host preference determinants of Valsa canker pathogens revealed by comparative genomics.</title>
        <authorList>
            <person name="Yin Z."/>
            <person name="Huang L."/>
        </authorList>
    </citation>
    <scope>NUCLEOTIDE SEQUENCE [LARGE SCALE GENOMIC DNA]</scope>
    <source>
        <strain evidence="3 4">03-1</strain>
    </source>
</reference>
<protein>
    <submittedName>
        <fullName evidence="3">Uncharacterized protein</fullName>
    </submittedName>
</protein>
<sequence length="299" mass="29918">MRTLFCLLFTLGSILSLSAAQTASSTPVSTATSASETTIGTGASTDASTSLGGAGSSTSSASSSTTSPPDVLLRVPNLSVGRIELDVDNLSADINLAAEVASLVTINAGVQVGITKVNITIVDVEAELELIVRLGNLVSIVNRTLETLDLTPDLINILNDVTDVVTEVVGAVDGLLGSITQGGTTLNYIIDNLGNIVQEVAGDAGNTVSTIVGNYLQNMTFTGQAETLSGGLVEKTYEYTQLGALVNIVFNALGQVVQATVAGSATGSSSTSAATATTGTTVPASTSAASTATGAAARL</sequence>
<proteinExistence type="predicted"/>
<feature type="region of interest" description="Disordered" evidence="1">
    <location>
        <begin position="266"/>
        <end position="299"/>
    </location>
</feature>
<dbReference type="AlphaFoldDB" id="A0A423X9D3"/>